<dbReference type="PROSITE" id="PS00455">
    <property type="entry name" value="AMP_BINDING"/>
    <property type="match status" value="5"/>
</dbReference>
<dbReference type="Proteomes" id="UP000031838">
    <property type="component" value="Chromosome 1"/>
</dbReference>
<dbReference type="GO" id="GO:0031177">
    <property type="term" value="F:phosphopantetheine binding"/>
    <property type="evidence" value="ECO:0007669"/>
    <property type="project" value="InterPro"/>
</dbReference>
<dbReference type="InterPro" id="IPR036736">
    <property type="entry name" value="ACP-like_sf"/>
</dbReference>
<dbReference type="FunFam" id="3.30.300.30:FF:000010">
    <property type="entry name" value="Enterobactin synthetase component F"/>
    <property type="match status" value="4"/>
</dbReference>
<dbReference type="InterPro" id="IPR020845">
    <property type="entry name" value="AMP-binding_CS"/>
</dbReference>
<dbReference type="PROSITE" id="PS50075">
    <property type="entry name" value="CARRIER"/>
    <property type="match status" value="5"/>
</dbReference>
<dbReference type="InterPro" id="IPR001031">
    <property type="entry name" value="Thioesterase"/>
</dbReference>
<feature type="domain" description="Carrier" evidence="6">
    <location>
        <begin position="984"/>
        <end position="1058"/>
    </location>
</feature>
<dbReference type="KEGG" id="bgp:BGL_1c11790"/>
<keyword evidence="8" id="KW-1185">Reference proteome</keyword>
<dbReference type="CDD" id="cd17643">
    <property type="entry name" value="A_NRPS_Cytc1-like"/>
    <property type="match status" value="2"/>
</dbReference>
<keyword evidence="3" id="KW-0596">Phosphopantetheine</keyword>
<reference evidence="8" key="1">
    <citation type="submission" date="2011-03" db="EMBL/GenBank/DDBJ databases">
        <authorList>
            <person name="Voget S."/>
            <person name="Streit W.R."/>
            <person name="Jaeger K.E."/>
            <person name="Daniel R."/>
        </authorList>
    </citation>
    <scope>NUCLEOTIDE SEQUENCE [LARGE SCALE GENOMIC DNA]</scope>
    <source>
        <strain evidence="8">PG1</strain>
    </source>
</reference>
<dbReference type="InterPro" id="IPR006162">
    <property type="entry name" value="Ppantetheine_attach_site"/>
</dbReference>
<dbReference type="InterPro" id="IPR042099">
    <property type="entry name" value="ANL_N_sf"/>
</dbReference>
<dbReference type="GO" id="GO:0005737">
    <property type="term" value="C:cytoplasm"/>
    <property type="evidence" value="ECO:0007669"/>
    <property type="project" value="TreeGrafter"/>
</dbReference>
<dbReference type="Gene3D" id="3.40.50.1820">
    <property type="entry name" value="alpha/beta hydrolase"/>
    <property type="match status" value="1"/>
</dbReference>
<dbReference type="Gene3D" id="1.10.1200.10">
    <property type="entry name" value="ACP-like"/>
    <property type="match status" value="5"/>
</dbReference>
<dbReference type="GO" id="GO:0072330">
    <property type="term" value="P:monocarboxylic acid biosynthetic process"/>
    <property type="evidence" value="ECO:0007669"/>
    <property type="project" value="UniProtKB-ARBA"/>
</dbReference>
<dbReference type="GO" id="GO:0044550">
    <property type="term" value="P:secondary metabolite biosynthetic process"/>
    <property type="evidence" value="ECO:0007669"/>
    <property type="project" value="UniProtKB-ARBA"/>
</dbReference>
<evidence type="ECO:0000256" key="3">
    <source>
        <dbReference type="ARBA" id="ARBA00022450"/>
    </source>
</evidence>
<dbReference type="GO" id="GO:0003824">
    <property type="term" value="F:catalytic activity"/>
    <property type="evidence" value="ECO:0007669"/>
    <property type="project" value="InterPro"/>
</dbReference>
<dbReference type="RefSeq" id="WP_052498266.1">
    <property type="nucleotide sequence ID" value="NZ_CP002580.1"/>
</dbReference>
<name>A0A0B6S0D5_BURPL</name>
<keyword evidence="4" id="KW-0597">Phosphoprotein</keyword>
<dbReference type="HOGENOM" id="CLU_222916_0_0_4"/>
<dbReference type="EMBL" id="CP002580">
    <property type="protein sequence ID" value="AJK45701.1"/>
    <property type="molecule type" value="Genomic_DNA"/>
</dbReference>
<dbReference type="PANTHER" id="PTHR45527">
    <property type="entry name" value="NONRIBOSOMAL PEPTIDE SYNTHETASE"/>
    <property type="match status" value="1"/>
</dbReference>
<evidence type="ECO:0000259" key="6">
    <source>
        <dbReference type="PROSITE" id="PS50075"/>
    </source>
</evidence>
<dbReference type="NCBIfam" id="NF003417">
    <property type="entry name" value="PRK04813.1"/>
    <property type="match status" value="5"/>
</dbReference>
<dbReference type="PROSITE" id="PS00012">
    <property type="entry name" value="PHOSPHOPANTETHEINE"/>
    <property type="match status" value="3"/>
</dbReference>
<feature type="region of interest" description="Disordered" evidence="5">
    <location>
        <begin position="4916"/>
        <end position="4937"/>
    </location>
</feature>
<dbReference type="FunFam" id="3.40.50.12780:FF:000012">
    <property type="entry name" value="Non-ribosomal peptide synthetase"/>
    <property type="match status" value="3"/>
</dbReference>
<dbReference type="SUPFAM" id="SSF52777">
    <property type="entry name" value="CoA-dependent acyltransferases"/>
    <property type="match status" value="10"/>
</dbReference>
<protein>
    <submittedName>
        <fullName evidence="7">Putative non-ribosomal peptide synthase</fullName>
    </submittedName>
</protein>
<dbReference type="NCBIfam" id="TIGR01733">
    <property type="entry name" value="AA-adenyl-dom"/>
    <property type="match status" value="5"/>
</dbReference>
<dbReference type="CDD" id="cd19544">
    <property type="entry name" value="E-C_NRPS"/>
    <property type="match status" value="1"/>
</dbReference>
<evidence type="ECO:0000256" key="2">
    <source>
        <dbReference type="ARBA" id="ARBA00006432"/>
    </source>
</evidence>
<dbReference type="FunFam" id="3.40.50.980:FF:000001">
    <property type="entry name" value="Non-ribosomal peptide synthetase"/>
    <property type="match status" value="4"/>
</dbReference>
<dbReference type="Pfam" id="PF00550">
    <property type="entry name" value="PP-binding"/>
    <property type="match status" value="5"/>
</dbReference>
<dbReference type="Gene3D" id="3.30.559.30">
    <property type="entry name" value="Nonribosomal peptide synthetase, condensation domain"/>
    <property type="match status" value="5"/>
</dbReference>
<evidence type="ECO:0000256" key="4">
    <source>
        <dbReference type="ARBA" id="ARBA00022553"/>
    </source>
</evidence>
<evidence type="ECO:0000256" key="1">
    <source>
        <dbReference type="ARBA" id="ARBA00001957"/>
    </source>
</evidence>
<dbReference type="Pfam" id="PF00668">
    <property type="entry name" value="Condensation"/>
    <property type="match status" value="5"/>
</dbReference>
<dbReference type="PANTHER" id="PTHR45527:SF14">
    <property type="entry name" value="PLIPASTATIN SYNTHASE SUBUNIT B"/>
    <property type="match status" value="1"/>
</dbReference>
<dbReference type="InterPro" id="IPR009081">
    <property type="entry name" value="PP-bd_ACP"/>
</dbReference>
<comment type="similarity">
    <text evidence="2">Belongs to the ATP-dependent AMP-binding enzyme family.</text>
</comment>
<feature type="domain" description="Carrier" evidence="6">
    <location>
        <begin position="3134"/>
        <end position="3208"/>
    </location>
</feature>
<dbReference type="CDD" id="cd05930">
    <property type="entry name" value="A_NRPS"/>
    <property type="match status" value="2"/>
</dbReference>
<dbReference type="InterPro" id="IPR010071">
    <property type="entry name" value="AA_adenyl_dom"/>
</dbReference>
<reference evidence="7 8" key="2">
    <citation type="journal article" date="2016" name="Appl. Microbiol. Biotechnol.">
        <title>Mutations improving production and secretion of extracellular lipase by Burkholderia glumae PG1.</title>
        <authorList>
            <person name="Knapp A."/>
            <person name="Voget S."/>
            <person name="Gao R."/>
            <person name="Zaburannyi N."/>
            <person name="Krysciak D."/>
            <person name="Breuer M."/>
            <person name="Hauer B."/>
            <person name="Streit W.R."/>
            <person name="Muller R."/>
            <person name="Daniel R."/>
            <person name="Jaeger K.E."/>
        </authorList>
    </citation>
    <scope>NUCLEOTIDE SEQUENCE [LARGE SCALE GENOMIC DNA]</scope>
    <source>
        <strain evidence="7 8">PG1</strain>
    </source>
</reference>
<dbReference type="InterPro" id="IPR029058">
    <property type="entry name" value="AB_hydrolase_fold"/>
</dbReference>
<dbReference type="CDD" id="cd12117">
    <property type="entry name" value="A_NRPS_Srf_like"/>
    <property type="match status" value="1"/>
</dbReference>
<dbReference type="SUPFAM" id="SSF53474">
    <property type="entry name" value="alpha/beta-Hydrolases"/>
    <property type="match status" value="1"/>
</dbReference>
<dbReference type="SUPFAM" id="SSF47336">
    <property type="entry name" value="ACP-like"/>
    <property type="match status" value="5"/>
</dbReference>
<dbReference type="GO" id="GO:0043041">
    <property type="term" value="P:amino acid activation for nonribosomal peptide biosynthetic process"/>
    <property type="evidence" value="ECO:0007669"/>
    <property type="project" value="TreeGrafter"/>
</dbReference>
<dbReference type="FunFam" id="1.10.1200.10:FF:000016">
    <property type="entry name" value="Non-ribosomal peptide synthase"/>
    <property type="match status" value="1"/>
</dbReference>
<evidence type="ECO:0000313" key="7">
    <source>
        <dbReference type="EMBL" id="AJK45701.1"/>
    </source>
</evidence>
<dbReference type="FunFam" id="2.30.38.10:FF:000001">
    <property type="entry name" value="Non-ribosomal peptide synthetase PvdI"/>
    <property type="match status" value="4"/>
</dbReference>
<dbReference type="CDD" id="cd19531">
    <property type="entry name" value="LCL_NRPS-like"/>
    <property type="match status" value="1"/>
</dbReference>
<comment type="cofactor">
    <cofactor evidence="1">
        <name>pantetheine 4'-phosphate</name>
        <dbReference type="ChEBI" id="CHEBI:47942"/>
    </cofactor>
</comment>
<dbReference type="InterPro" id="IPR045851">
    <property type="entry name" value="AMP-bd_C_sf"/>
</dbReference>
<dbReference type="FunFam" id="1.10.1200.10:FF:000005">
    <property type="entry name" value="Nonribosomal peptide synthetase 1"/>
    <property type="match status" value="4"/>
</dbReference>
<dbReference type="Gene3D" id="3.30.559.10">
    <property type="entry name" value="Chloramphenicol acetyltransferase-like domain"/>
    <property type="match status" value="5"/>
</dbReference>
<evidence type="ECO:0000256" key="5">
    <source>
        <dbReference type="SAM" id="MobiDB-lite"/>
    </source>
</evidence>
<dbReference type="InterPro" id="IPR020806">
    <property type="entry name" value="PKS_PP-bd"/>
</dbReference>
<dbReference type="Pfam" id="PF00975">
    <property type="entry name" value="Thioesterase"/>
    <property type="match status" value="1"/>
</dbReference>
<evidence type="ECO:0000313" key="8">
    <source>
        <dbReference type="Proteomes" id="UP000031838"/>
    </source>
</evidence>
<dbReference type="InterPro" id="IPR000873">
    <property type="entry name" value="AMP-dep_synth/lig_dom"/>
</dbReference>
<accession>A0A0B6S0D5</accession>
<dbReference type="InterPro" id="IPR001242">
    <property type="entry name" value="Condensation_dom"/>
</dbReference>
<dbReference type="Gene3D" id="3.40.50.12780">
    <property type="entry name" value="N-terminal domain of ligase-like"/>
    <property type="match status" value="1"/>
</dbReference>
<dbReference type="SMART" id="SM00823">
    <property type="entry name" value="PKS_PP"/>
    <property type="match status" value="5"/>
</dbReference>
<dbReference type="InterPro" id="IPR025110">
    <property type="entry name" value="AMP-bd_C"/>
</dbReference>
<dbReference type="Pfam" id="PF00501">
    <property type="entry name" value="AMP-binding"/>
    <property type="match status" value="5"/>
</dbReference>
<organism evidence="7 8">
    <name type="scientific">Burkholderia plantarii</name>
    <dbReference type="NCBI Taxonomy" id="41899"/>
    <lineage>
        <taxon>Bacteria</taxon>
        <taxon>Pseudomonadati</taxon>
        <taxon>Pseudomonadota</taxon>
        <taxon>Betaproteobacteria</taxon>
        <taxon>Burkholderiales</taxon>
        <taxon>Burkholderiaceae</taxon>
        <taxon>Burkholderia</taxon>
    </lineage>
</organism>
<dbReference type="Gene3D" id="3.30.300.30">
    <property type="match status" value="5"/>
</dbReference>
<dbReference type="Gene3D" id="3.40.50.980">
    <property type="match status" value="8"/>
</dbReference>
<dbReference type="InterPro" id="IPR023213">
    <property type="entry name" value="CAT-like_dom_sf"/>
</dbReference>
<feature type="domain" description="Carrier" evidence="6">
    <location>
        <begin position="5313"/>
        <end position="5388"/>
    </location>
</feature>
<dbReference type="FunFam" id="3.40.50.980:FF:000002">
    <property type="entry name" value="Enterobactin synthetase component F"/>
    <property type="match status" value="2"/>
</dbReference>
<dbReference type="SUPFAM" id="SSF56801">
    <property type="entry name" value="Acetyl-CoA synthetase-like"/>
    <property type="match status" value="5"/>
</dbReference>
<feature type="domain" description="Carrier" evidence="6">
    <location>
        <begin position="4225"/>
        <end position="4300"/>
    </location>
</feature>
<feature type="domain" description="Carrier" evidence="6">
    <location>
        <begin position="2057"/>
        <end position="2131"/>
    </location>
</feature>
<gene>
    <name evidence="7" type="ORF">BGL_1c11790</name>
</gene>
<sequence length="5689" mass="613557">MNETVLPREVHPLTAAQREIWLDQAMHGDAPIYKIGGYTLIDGPLDAARFARAVTLLVEKHDALRIALVPGTGEDGVPGQTIVPAGPVSVPLHDFSGAGDAAAVEAAALAWIHERLAEPFALDGGPLFRFELAKLGDTRFFFTLNFHHLIVDGWAIGLLVDSLAALYSALDANQAPDLAAPSYLEFVAQDQAFRASPQFERQRDYWLDKYRSVPEPLFAPRSRERAEGGVVPSGHHALCLPRAFYERIVALARECDATPFQLMLGLLYVYFSRTAQRDELVIGLPILNRSNARMKLTAGMFTGVSAVRLQLDGALRFDELVRAVGQELKRDYRHQRFPVSELNRALGLWRSQRAQVFDISVSYERDDYDMRFGAARAQVHMCSNGHEQLPLALHIRENRFDEHAWIHFMYNRAYFDADEVEAIGARFTHLLEQVLEDAAVPVARLVLPTEDELGRLMRWNGGGAGYAQDVPIHRLFEAHAARAPEAVAVECDGQRLGYGELNARANRLAHRLIAAGVKPDDRVAICVERGLGMIVGLLAVLKAGAGYVPLDPAYPAERLAYTLNDSAPLAVLVQGDTRGVPGELSVPVIVIDEAADDLAARADNPDVAGVTSNSLAYVIYTSGSTGQPKGVMIEHRNVTRLFSATEAWFHFGASDAWALFHSFAFDFSVWEIWGALLHGGRLVIVPKLVSRSPQDTYALICEAGVTVLNQTPSAFRQLIAAQAESDRGHQLRNVIFGGEALEVGMLRPWHEDARNADCQLVNMYGITETTVHVTYWPLSATGGNGTPASIGRPIPDLSAYVVDANLNPMPIGVAGELCVGGAGLARGYLNRPELTAQRFVRNPFVDDENARLYRTGDLARFLPDGTLEYLGRIDTQVKIRGFRIELGEIEAALSALDGVRQVLVLAREDEPGDKQLVAYLVFDAQAEQTDTAALRTALSRTLPDFMLPAHFVTLDRFPLTANGKIDRAALPRPMQAQDAQRYVAPRTSIEERLAAIWAQVLRLERVGVTDNFFVSGGDSIRAVSVLSKAKAQGLAFALVDLFTHQTIENLAQALSLDEVSVAAQAALPPLSAADVARLPADVEDVYPLTFLQRGMVFHNQQAPDAAGLYHDVFSYRFDLPEWREAALRAALDALARRHPVLRTSFDFDRYDEPLQLVHAASEIALTVGDLSMHDEAEQDRQLAAFIEAERKTVVALDVAPLLRVFIHRRGEREIQYTLSFHHAILDGWSVASLNTELFETYLALLDQARDGGEPDVDLPPLARTPRSAVESERGALNSAAHRDFWRRYLDGHAFCELPPAEPGAGPGVARPELSVTVAPELRARLQGVANTLGVPMRSVLLGAHLRVLSMLSGKTDVTTGLVSNVRQEQDDGEKVLGLFLNTLPLRLALTSSSWAELIRETFRTELEVIRHRHYPYFQLQLDNDRAPLYEVAFNYVNFHVYESLGRHAGFALRGWHGFEATNFALLVNFADMADGLTVDVKIDAARLSAGQGERILGYYLAALDAIAADAQADHGRAALLSGAERHQVLAAWNDAGAGYAQDVPIHRLFEAHAARAPEAVAVECDGQRLGYGELNARANRLAHRLIAAGVKPDDRVAICVERGLGMIVGLLAVLKAGAGYVPLDPAYPAERLAYTLNDSAPLAVLVQGDTRGVPGELSVPVIVIDEAADDLAARADNPDVAGVTSNSLAYVIYTSGSTGQPKGVMIEHRNVTRLFSATEAWFHFGASDAWALFHSFAFDFSVWEIWGALLHGGRLVIVPKLVSRSPQDTYALICEAGVTVLNQTPSAFRQLIAAQAESDRGHQLRNVIFGGEALEVGMLRPWHEDARNADCQLVNMYGITETTVHVTYWPLSATGGNGTPASIGRPIPDLSAYVVDANLNPMPIGVAGELCVGGAGLARGYLNRPELTAQRFVRNPFVDDENARLYRTGDLARFLPDGTLEYLGRIDTQVKIRGFRIELGEIEAALSALDGVRQVLVLAREDEPGDKQLVAYLVFDAQAEQTDTAALRTALSRTLPDFMLPAHFVTLDRFPLTANGKIDRAALPRPMQAQDAQRYVAPRTSIEERLAAIWAQVLRLERVGVTDNFFASGGDSIRAVSVLSKAKAQGLAFALVDLFTHQTIENLAQALSLDEVSPTQDGSALSLGEADRARLPADVEDAYPLTFLQRGMVYHNQQASHDAALYHDVFSYRFAVPAWNEAALRAALDALARRHPVLRTSFDFDRFDEPMQLVHAAAGIPLASFDLSMHDEAGQDRLLAEFVEAERKTRFALDTAPLLRVFIHQRGEREIQYTLSFHHAILDGWSVASLNTELFGAYLASLGHDAAGTAEAAEPAPLARTPRSAVESERGALNSAAHRDFWRRYLDGHAFCELPPRQAEPCETASGGETRPHASVAIDASVRARLQGVANTLGVPVRSVLLAAHLRVLSMLSGKTDVTTGLVSNVRQEQDDGEKVLGLFLNTLPLRLALTSSSWAELIRETFRTELEVIRHRHYPYFQLQLDNDRAPLYEVAFNYVNFHVYESLGRHAGFALLGGIGFEATNFALSVNFNDAAGGLAIDVKIDPARLSAAQGERVLGYYVAALDAIAADVHADYHARSLLSEAERHQVIEAWNDTGVATRRDRCVHTRVEAQAAATPHAIALSHDGTTLGYGELNARANRLARRLVALGVRPDARVAVCMERGAELAIALLAVLKAGGAYVPMDPAYPAERLAYLLADSAPVAVLTQAGGADLIAAADAPTLPRIVVNAVDVDTADRDDADAANLDLEGLHAHHLAYVIYTSGSTGQPKGVMVEHRQLDNLIDWHVSRFGLRAGSRTTATAGVAFDASAWELWPALACGATLLLPPAAATGDPQRLLRWWHAQAIDVSFLITPLAELAYSLGYANPHAHTVLIGGDRFKRLSEHVPPHQTVVNNYGPTETTVVATSGAMRHGDAVPHIGRPIANVRVYLLDAHGAPVPIGVAGELHVGGAQVARGYLNREALTAAKFVADPFSTEPGARMYKTGDLARHLPDGHIEYLGRNDDQVKIRGFRVEPGEIEACLAELAGVLETAVIVREDTPGEPRLVAYFTSRDAANPADGEALAQALREHAARRLPRHMVPAAFVALARLPLTANGKLDRRALPAPDAAASGQRGHEAPRGEAERVLAEVWAELLNVARVGRHDNFFELGGHSLLAVRLVGRLRQAGFVVEMAALFGAPTLAELAASLQRTDAAPAVPANRIAAGARRIEPAMLSLVELSQDEIDGIVATVAGGAANVQDIYPLAPLQEGMLYHHLAQARGDAYLLRTRLAFDSRATLERFIDALQAVIARHDILRSGVAWEGLREPVQVVWREARLPVAEVALDAAHGDVAAQLLGRFDPRHHRLDLRQAPPLAVHVAHDAPNARWVLILLFHHIALDHTGLGILLREIAAHLDGSWATLPAPPSFRDYVAQARLGARSRGSEAFFRAMLADVDEPTLPYGMTGVTGTEGDERQGTGVASAALGLDAGLAARLRAQARRLGTSVASLFHLAWGHVVGKLAGREDVVFGTVLLGRWQGGADIEQALGVFINTLPVRLDVGAVSVHDAALRTHRLLAALMDHEHASLAAAQRCSGVAAPAPLFSALLNFRHSAGPLLEHGGGALGWHGVEVLDGEERTNYPCVLSVDDLGEGFRLTAQLAEPFDAARVCGYLDRCLGSLVDALEQAPDTPVAALAWLPDAERRQLLDEWNATDAPCPVETGVHALFAAQAARTPHAPALVDGPRTLDYATLDARAERLARRLAAAGVAPGERVAILYERSIELIVAELAVLKCGAVYVPLDRNAPADRQAFMLADSGARCLLAPHGLAAPEGTRALRIAVEEAGDADQAAAERGDALAPGRHQEGGDRPAYIMYTSGSTGQPKGVIVAHRGIDRLALNNGYLDFGPGDRVAFTSNPAFDASTMETWGALLNGACLVVVPHEVLLAPPRLAALLAAERVNVLHLVAGLLSSYADALAPVFPTLRYLLTGGDAADVRAVQRIMRHGAPRHLVHCYGPTESTTFATTYTLRAGEPAPERLPIGRPIANTRVYLLDAAGQPVPVGVPGELHVGGAGVALGYLNLEALTAERFVADPFGPAGAAARLYRTGDLARWLPDGNLEYLGRNDTQVKIRGFRVEPGEIEAKLGAYGLCDAVVIPREDVPGERRLVVYHTDATCDVEAVRAHLRASLPDYMVPAAYVALERLPLTANGKLDRRALPAPDAAAFGRLDYAAPQGEVETTLAAIWAELLGVERVGRHDSFFALGGHSLLAVRVIGRLRQRFGEAATLTALFEAPQLAAFAARLGAGAASADASQAAPFTAVPARHGAAGPFPLSYVQERLWLIQQRDGGRAYNMNGALRLDGPLSLPALRAAFDALVARHETLRTRFAIAPGTDVPAQFIDAPHAVELPVREISEADLHAELERHAAVEFDLQRGPLMRVQLLRLAPQRHVVSLVMHHIVSDGWSLGVLVRDLRASYLAHRDGHAAPAGGAGDGTDGAALAPLAAQYADYARWQREQDLRPHAAWWHAMLAGAADPVDLSVPGTPADAGHGPAGVLRRALPPALAARLAQLGQQRGVSLFTLFLVALGVLHHRQTGREDFCIGTTTAGRDEPLVEPLIGFFINILPLRLDLSGEPDLPALLERTGRRVLDALEHQALPFEHMIAGVPALRQLDGRSPVPVMLRHQNVPPVQTHDWGDGLAITVLQESVAREAQSDLDLEIFGDGGGLEIVANYDSLRFDARQIGLMLSVLEQLLERMVQAPGASLAALREPTAVERALVAQAQGASAAFEATGVNALFARQVALRPDAPACRDGDATASYAELDRRAARIAAALRARGIGPGARVALHHPRSTDFIAALLATFRLGATYVPIDPAYPAAYVRRTLDDAQPAAAVTLASLGDTLAGIVPVVVRLDVEADLAAGGGPDAGAAPEPTHGPAHAPANVPDFATSPDDLAYIAYTSGSTGTPKGVMVEHRQVLNCLQALWTRTPYAAGEVVGQKTSMSFVPSIKEMLSGLLAGTPQVIYPDALVKDAPAFAEALERDGVTRLNLVPSHLAVLLDHAGRLGALRHVTTAGEPLSRRLAMRFAALLPHAKLHNNYGCSEVNDITYCEDSGLAVHHAVVPAGRAIANSRVHLLDAALAPVPVGAVGAIYVEGPGVGPGYWRRPDLTAERFVRHPVSGARLLRTGDIGQWLADGQLLHLGREDFQIKVRGQRVELPAVEQELGAHPAVAAAAAIGRKTAGEAGADEVELVACYVPLRGARVDHNVLHGWLSERLPAAMVPSRFIALDALPTLPNGKLDRLALARIEPGAAQLAGPAHEPPQGELETLLARIWREALGVERVGRHDNFFAIGGHSLMAAQVAVRASERTGVKVTVRSIFETRSVQRLAALIEAGGGASREYAGVPSNDAGTEYVAFNTGGGERPLFLAHTLQGYSWYFEHLASFIDASIPVYGLPPLALGRPQPRTIEAIAARFVALMRSIQPHGPYRVAGWSFGGLIAYEIAAQIIAAGDEIEFLGVFDTTLPRHDAEPDPHRVALVTLYSFAAHNFTDYEADVAAFERATDLDALIDELVQAIETRRAAGRPLWHLAYETAAENRLFLERLVAHGAAMSSWRPRPAPVRLHVFAARDASITPLEGHASLSPALGWEALVPAADLAVVSVPGNHETIVKRHADALGREIGDILKRRVALPDGAPQ</sequence>
<proteinExistence type="inferred from homology"/>
<dbReference type="Pfam" id="PF13193">
    <property type="entry name" value="AMP-binding_C"/>
    <property type="match status" value="4"/>
</dbReference>
<feature type="region of interest" description="Disordered" evidence="5">
    <location>
        <begin position="3117"/>
        <end position="3137"/>
    </location>
</feature>
<dbReference type="Gene3D" id="2.30.38.10">
    <property type="entry name" value="Luciferase, Domain 3"/>
    <property type="match status" value="4"/>
</dbReference>